<accession>A0A1I1HX51</accession>
<dbReference type="EMBL" id="FOLG01000003">
    <property type="protein sequence ID" value="SFC28456.1"/>
    <property type="molecule type" value="Genomic_DNA"/>
</dbReference>
<evidence type="ECO:0000313" key="4">
    <source>
        <dbReference type="Proteomes" id="UP000198728"/>
    </source>
</evidence>
<dbReference type="PANTHER" id="PTHR43639">
    <property type="entry name" value="OXIDOREDUCTASE, SHORT-CHAIN DEHYDROGENASE/REDUCTASE FAMILY (AFU_ORTHOLOGUE AFUA_5G02870)"/>
    <property type="match status" value="1"/>
</dbReference>
<dbReference type="Gene3D" id="3.40.50.720">
    <property type="entry name" value="NAD(P)-binding Rossmann-like Domain"/>
    <property type="match status" value="1"/>
</dbReference>
<keyword evidence="4" id="KW-1185">Reference proteome</keyword>
<evidence type="ECO:0000256" key="1">
    <source>
        <dbReference type="ARBA" id="ARBA00006484"/>
    </source>
</evidence>
<dbReference type="STRING" id="441112.SAMN04488094_103315"/>
<gene>
    <name evidence="3" type="ORF">SAMN04488094_103315</name>
</gene>
<evidence type="ECO:0000313" key="3">
    <source>
        <dbReference type="EMBL" id="SFC28456.1"/>
    </source>
</evidence>
<dbReference type="GO" id="GO:0016491">
    <property type="term" value="F:oxidoreductase activity"/>
    <property type="evidence" value="ECO:0007669"/>
    <property type="project" value="UniProtKB-KW"/>
</dbReference>
<dbReference type="AlphaFoldDB" id="A0A1I1HX51"/>
<evidence type="ECO:0000256" key="2">
    <source>
        <dbReference type="ARBA" id="ARBA00023002"/>
    </source>
</evidence>
<dbReference type="InterPro" id="IPR036291">
    <property type="entry name" value="NAD(P)-bd_dom_sf"/>
</dbReference>
<dbReference type="PRINTS" id="PR00081">
    <property type="entry name" value="GDHRDH"/>
</dbReference>
<dbReference type="SUPFAM" id="SSF51735">
    <property type="entry name" value="NAD(P)-binding Rossmann-fold domains"/>
    <property type="match status" value="1"/>
</dbReference>
<dbReference type="Proteomes" id="UP000198728">
    <property type="component" value="Unassembled WGS sequence"/>
</dbReference>
<dbReference type="Pfam" id="PF13561">
    <property type="entry name" value="adh_short_C2"/>
    <property type="match status" value="1"/>
</dbReference>
<comment type="similarity">
    <text evidence="1">Belongs to the short-chain dehydrogenases/reductases (SDR) family.</text>
</comment>
<dbReference type="PANTHER" id="PTHR43639:SF1">
    <property type="entry name" value="SHORT-CHAIN DEHYDROGENASE_REDUCTASE FAMILY PROTEIN"/>
    <property type="match status" value="1"/>
</dbReference>
<reference evidence="3 4" key="1">
    <citation type="submission" date="2016-10" db="EMBL/GenBank/DDBJ databases">
        <authorList>
            <person name="de Groot N.N."/>
        </authorList>
    </citation>
    <scope>NUCLEOTIDE SEQUENCE [LARGE SCALE GENOMIC DNA]</scope>
    <source>
        <strain evidence="3 4">DSM 19548</strain>
    </source>
</reference>
<name>A0A1I1HX51_9RHOB</name>
<sequence>MSKVLAYELAHRVRVNAVCPGPVETPLLMDARPDREAFAAQVGKAYAMKRIPRPDEIASAICFLASDDASFITGTALAVDGGRVYH</sequence>
<dbReference type="InterPro" id="IPR002347">
    <property type="entry name" value="SDR_fam"/>
</dbReference>
<organism evidence="3 4">
    <name type="scientific">Tropicimonas isoalkanivorans</name>
    <dbReference type="NCBI Taxonomy" id="441112"/>
    <lineage>
        <taxon>Bacteria</taxon>
        <taxon>Pseudomonadati</taxon>
        <taxon>Pseudomonadota</taxon>
        <taxon>Alphaproteobacteria</taxon>
        <taxon>Rhodobacterales</taxon>
        <taxon>Roseobacteraceae</taxon>
        <taxon>Tropicimonas</taxon>
    </lineage>
</organism>
<keyword evidence="2" id="KW-0560">Oxidoreductase</keyword>
<proteinExistence type="inferred from homology"/>
<protein>
    <submittedName>
        <fullName evidence="3">Enoyl-(Acyl carrier protein) reductase</fullName>
    </submittedName>
</protein>